<proteinExistence type="predicted"/>
<gene>
    <name evidence="1" type="ORF">SFRICE_034355</name>
</gene>
<evidence type="ECO:0000313" key="1">
    <source>
        <dbReference type="EMBL" id="SOQ51241.1"/>
    </source>
</evidence>
<protein>
    <submittedName>
        <fullName evidence="1">SFRICE_034355</fullName>
    </submittedName>
</protein>
<dbReference type="EMBL" id="ODYU01007996">
    <property type="protein sequence ID" value="SOQ51241.1"/>
    <property type="molecule type" value="Genomic_DNA"/>
</dbReference>
<accession>A0A2H1WDW5</accession>
<reference evidence="1" key="1">
    <citation type="submission" date="2016-07" db="EMBL/GenBank/DDBJ databases">
        <authorList>
            <person name="Bretaudeau A."/>
        </authorList>
    </citation>
    <scope>NUCLEOTIDE SEQUENCE</scope>
    <source>
        <strain evidence="1">Rice</strain>
        <tissue evidence="1">Whole body</tissue>
    </source>
</reference>
<organism evidence="1">
    <name type="scientific">Spodoptera frugiperda</name>
    <name type="common">Fall armyworm</name>
    <dbReference type="NCBI Taxonomy" id="7108"/>
    <lineage>
        <taxon>Eukaryota</taxon>
        <taxon>Metazoa</taxon>
        <taxon>Ecdysozoa</taxon>
        <taxon>Arthropoda</taxon>
        <taxon>Hexapoda</taxon>
        <taxon>Insecta</taxon>
        <taxon>Pterygota</taxon>
        <taxon>Neoptera</taxon>
        <taxon>Endopterygota</taxon>
        <taxon>Lepidoptera</taxon>
        <taxon>Glossata</taxon>
        <taxon>Ditrysia</taxon>
        <taxon>Noctuoidea</taxon>
        <taxon>Noctuidae</taxon>
        <taxon>Amphipyrinae</taxon>
        <taxon>Spodoptera</taxon>
    </lineage>
</organism>
<dbReference type="AlphaFoldDB" id="A0A2H1WDW5"/>
<name>A0A2H1WDW5_SPOFR</name>
<sequence length="187" mass="21719">MHFFEVLKVVSVWKYRRRQLILQFCCNVTHLKRLWCFGYPWAAEIACEPESSSLKHITNVWFKVSVHRLASYASHAPHATDFSLSCIETHTTACTDPHRTDRVIGNAFMRCVPMTSYGMRTIRTMRACGHLPLYNTQHPILILISTHIKNIIDTTRSDIKAKETIEHWNEIESNLKLLSDNCFTRQA</sequence>